<dbReference type="GO" id="GO:0000976">
    <property type="term" value="F:transcription cis-regulatory region binding"/>
    <property type="evidence" value="ECO:0007669"/>
    <property type="project" value="TreeGrafter"/>
</dbReference>
<dbReference type="GO" id="GO:0008270">
    <property type="term" value="F:zinc ion binding"/>
    <property type="evidence" value="ECO:0007669"/>
    <property type="project" value="InterPro"/>
</dbReference>
<feature type="transmembrane region" description="Helical" evidence="7">
    <location>
        <begin position="251"/>
        <end position="271"/>
    </location>
</feature>
<keyword evidence="7" id="KW-0812">Transmembrane</keyword>
<dbReference type="InterPro" id="IPR021858">
    <property type="entry name" value="Fun_TF"/>
</dbReference>
<dbReference type="PROSITE" id="PS50048">
    <property type="entry name" value="ZN2_CY6_FUNGAL_2"/>
    <property type="match status" value="1"/>
</dbReference>
<keyword evidence="7" id="KW-1133">Transmembrane helix</keyword>
<evidence type="ECO:0000256" key="6">
    <source>
        <dbReference type="SAM" id="MobiDB-lite"/>
    </source>
</evidence>
<dbReference type="GO" id="GO:0000981">
    <property type="term" value="F:DNA-binding transcription factor activity, RNA polymerase II-specific"/>
    <property type="evidence" value="ECO:0007669"/>
    <property type="project" value="InterPro"/>
</dbReference>
<evidence type="ECO:0000256" key="7">
    <source>
        <dbReference type="SAM" id="Phobius"/>
    </source>
</evidence>
<evidence type="ECO:0000256" key="5">
    <source>
        <dbReference type="ARBA" id="ARBA00023242"/>
    </source>
</evidence>
<keyword evidence="10" id="KW-1185">Reference proteome</keyword>
<dbReference type="GO" id="GO:0005634">
    <property type="term" value="C:nucleus"/>
    <property type="evidence" value="ECO:0007669"/>
    <property type="project" value="UniProtKB-SubCell"/>
</dbReference>
<gene>
    <name evidence="9" type="ORF">POLS_LOCUS3180</name>
</gene>
<keyword evidence="3" id="KW-0238">DNA-binding</keyword>
<dbReference type="Pfam" id="PF00172">
    <property type="entry name" value="Zn_clus"/>
    <property type="match status" value="1"/>
</dbReference>
<dbReference type="Pfam" id="PF11951">
    <property type="entry name" value="Fungal_trans_2"/>
    <property type="match status" value="1"/>
</dbReference>
<dbReference type="EMBL" id="CAJVOS010000016">
    <property type="protein sequence ID" value="CAG8048147.1"/>
    <property type="molecule type" value="Genomic_DNA"/>
</dbReference>
<keyword evidence="5" id="KW-0539">Nucleus</keyword>
<sequence length="507" mass="56567">MAQVRKVHCGECLRRRLVCDFEVPGCRRCARSGVDCPGYGDSAKVRLRWVTPGETNSKKRKGTLSRQKNKNSPTSASHRQCRSESSDTNSEASTVMQPVTIPSFNLKTDYHALIDSVEYFNSCMYPQLANSLRLGTNTNIYKLPPTILGAASSRPTHLRSGLVCLTLSHRMNQMGHDLDSKPLKSHFFRHRGLMIQSLNEDINDSHKRDSDIVFAGILSLLLADVQQGVSPHWRYHIEGVKRLINLRGGMFHLAATPGLLPIVLCFVYLVVISDTSSPASNMLIGGLNPMELGLFIQCFGENGYGFQMCPTPLFGEILEINNIRCKISTIDETDDSELHSDAREVLRRIYEFSPTAWIEANENLTDASKLVVETYQSAVALYCMSSLQSMRALPPSPLLTKNRDTEKHILHGLVERLLQGGSYGYPFWPLLVLGMQAVDGSPTLRAFVRNNMTCISVRAGTHAPLAARDLLEKFWNSGKNGWDDCFDQPHVLTTILTVNRGQLRRAS</sequence>
<dbReference type="InterPro" id="IPR001138">
    <property type="entry name" value="Zn2Cys6_DnaBD"/>
</dbReference>
<dbReference type="Proteomes" id="UP001153618">
    <property type="component" value="Unassembled WGS sequence"/>
</dbReference>
<evidence type="ECO:0000256" key="3">
    <source>
        <dbReference type="ARBA" id="ARBA00023125"/>
    </source>
</evidence>
<feature type="domain" description="Zn(2)-C6 fungal-type" evidence="8">
    <location>
        <begin position="8"/>
        <end position="36"/>
    </location>
</feature>
<keyword evidence="7" id="KW-0472">Membrane</keyword>
<evidence type="ECO:0000256" key="4">
    <source>
        <dbReference type="ARBA" id="ARBA00023163"/>
    </source>
</evidence>
<dbReference type="CDD" id="cd00067">
    <property type="entry name" value="GAL4"/>
    <property type="match status" value="1"/>
</dbReference>
<reference evidence="9" key="1">
    <citation type="submission" date="2021-07" db="EMBL/GenBank/DDBJ databases">
        <authorList>
            <person name="Branca A.L. A."/>
        </authorList>
    </citation>
    <scope>NUCLEOTIDE SEQUENCE</scope>
</reference>
<dbReference type="SUPFAM" id="SSF57701">
    <property type="entry name" value="Zn2/Cys6 DNA-binding domain"/>
    <property type="match status" value="1"/>
</dbReference>
<comment type="subcellular location">
    <subcellularLocation>
        <location evidence="1">Nucleus</location>
    </subcellularLocation>
</comment>
<evidence type="ECO:0000259" key="8">
    <source>
        <dbReference type="PROSITE" id="PS50048"/>
    </source>
</evidence>
<dbReference type="InterPro" id="IPR036864">
    <property type="entry name" value="Zn2-C6_fun-type_DNA-bd_sf"/>
</dbReference>
<evidence type="ECO:0000256" key="1">
    <source>
        <dbReference type="ARBA" id="ARBA00004123"/>
    </source>
</evidence>
<evidence type="ECO:0000313" key="9">
    <source>
        <dbReference type="EMBL" id="CAG8048147.1"/>
    </source>
</evidence>
<evidence type="ECO:0000313" key="10">
    <source>
        <dbReference type="Proteomes" id="UP001153618"/>
    </source>
</evidence>
<accession>A0A9W4MPC3</accession>
<dbReference type="AlphaFoldDB" id="A0A9W4MPC3"/>
<comment type="caution">
    <text evidence="9">The sequence shown here is derived from an EMBL/GenBank/DDBJ whole genome shotgun (WGS) entry which is preliminary data.</text>
</comment>
<name>A0A9W4MPC3_PENOL</name>
<proteinExistence type="predicted"/>
<protein>
    <recommendedName>
        <fullName evidence="8">Zn(2)-C6 fungal-type domain-containing protein</fullName>
    </recommendedName>
</protein>
<dbReference type="PANTHER" id="PTHR37534">
    <property type="entry name" value="TRANSCRIPTIONAL ACTIVATOR PROTEIN UGA3"/>
    <property type="match status" value="1"/>
</dbReference>
<feature type="compositionally biased region" description="Basic residues" evidence="6">
    <location>
        <begin position="58"/>
        <end position="69"/>
    </location>
</feature>
<dbReference type="GO" id="GO:0045944">
    <property type="term" value="P:positive regulation of transcription by RNA polymerase II"/>
    <property type="evidence" value="ECO:0007669"/>
    <property type="project" value="TreeGrafter"/>
</dbReference>
<organism evidence="9 10">
    <name type="scientific">Penicillium olsonii</name>
    <dbReference type="NCBI Taxonomy" id="99116"/>
    <lineage>
        <taxon>Eukaryota</taxon>
        <taxon>Fungi</taxon>
        <taxon>Dikarya</taxon>
        <taxon>Ascomycota</taxon>
        <taxon>Pezizomycotina</taxon>
        <taxon>Eurotiomycetes</taxon>
        <taxon>Eurotiomycetidae</taxon>
        <taxon>Eurotiales</taxon>
        <taxon>Aspergillaceae</taxon>
        <taxon>Penicillium</taxon>
    </lineage>
</organism>
<feature type="region of interest" description="Disordered" evidence="6">
    <location>
        <begin position="50"/>
        <end position="94"/>
    </location>
</feature>
<keyword evidence="2" id="KW-0805">Transcription regulation</keyword>
<evidence type="ECO:0000256" key="2">
    <source>
        <dbReference type="ARBA" id="ARBA00023015"/>
    </source>
</evidence>
<dbReference type="OrthoDB" id="5386330at2759"/>
<keyword evidence="4" id="KW-0804">Transcription</keyword>
<dbReference type="PANTHER" id="PTHR37534:SF48">
    <property type="entry name" value="FINGER DOMAIN PROTEIN, PUTATIVE-RELATED"/>
    <property type="match status" value="1"/>
</dbReference>